<organism evidence="2 3">
    <name type="scientific">Algoriphagus kandeliae</name>
    <dbReference type="NCBI Taxonomy" id="2562278"/>
    <lineage>
        <taxon>Bacteria</taxon>
        <taxon>Pseudomonadati</taxon>
        <taxon>Bacteroidota</taxon>
        <taxon>Cytophagia</taxon>
        <taxon>Cytophagales</taxon>
        <taxon>Cyclobacteriaceae</taxon>
        <taxon>Algoriphagus</taxon>
    </lineage>
</organism>
<accession>A0A4Y9QVR5</accession>
<dbReference type="InterPro" id="IPR032710">
    <property type="entry name" value="NTF2-like_dom_sf"/>
</dbReference>
<keyword evidence="3" id="KW-1185">Reference proteome</keyword>
<feature type="domain" description="DUF4440" evidence="1">
    <location>
        <begin position="42"/>
        <end position="152"/>
    </location>
</feature>
<gene>
    <name evidence="2" type="ORF">E4S40_04915</name>
</gene>
<dbReference type="RefSeq" id="WP_135071773.1">
    <property type="nucleotide sequence ID" value="NZ_SPSB01000002.1"/>
</dbReference>
<evidence type="ECO:0000259" key="1">
    <source>
        <dbReference type="Pfam" id="PF14534"/>
    </source>
</evidence>
<dbReference type="SUPFAM" id="SSF54427">
    <property type="entry name" value="NTF2-like"/>
    <property type="match status" value="1"/>
</dbReference>
<dbReference type="Gene3D" id="3.10.450.50">
    <property type="match status" value="1"/>
</dbReference>
<sequence length="162" mass="18494">MKHFAYFVLILFSFSCAQKTEHSEIETSPVPMIDVQAELGAIEETRAAFQLAIKEKRYGDLAQYSTDDFIGVSPGSVEWLEYKKEREQKLGMFSYDSIRMRPEETVIVSDSVAYDYGTSSVYYTNSKGESVELFDTFLVILKKDKKSGAWKIHREVASSIIE</sequence>
<dbReference type="PROSITE" id="PS51257">
    <property type="entry name" value="PROKAR_LIPOPROTEIN"/>
    <property type="match status" value="1"/>
</dbReference>
<proteinExistence type="predicted"/>
<dbReference type="OrthoDB" id="839277at2"/>
<name>A0A4Y9QVR5_9BACT</name>
<reference evidence="2 3" key="1">
    <citation type="submission" date="2019-03" db="EMBL/GenBank/DDBJ databases">
        <title>Algoriphagus sp. nov, a new strain isolated from root system soil of mangrove plant Kandelia.</title>
        <authorList>
            <person name="Yin Q."/>
            <person name="Wang K."/>
            <person name="Song Z."/>
        </authorList>
    </citation>
    <scope>NUCLEOTIDE SEQUENCE [LARGE SCALE GENOMIC DNA]</scope>
    <source>
        <strain evidence="2 3">XY-J91</strain>
    </source>
</reference>
<evidence type="ECO:0000313" key="3">
    <source>
        <dbReference type="Proteomes" id="UP000297647"/>
    </source>
</evidence>
<dbReference type="InterPro" id="IPR027843">
    <property type="entry name" value="DUF4440"/>
</dbReference>
<dbReference type="Pfam" id="PF14534">
    <property type="entry name" value="DUF4440"/>
    <property type="match status" value="1"/>
</dbReference>
<dbReference type="AlphaFoldDB" id="A0A4Y9QVR5"/>
<comment type="caution">
    <text evidence="2">The sequence shown here is derived from an EMBL/GenBank/DDBJ whole genome shotgun (WGS) entry which is preliminary data.</text>
</comment>
<dbReference type="Proteomes" id="UP000297647">
    <property type="component" value="Unassembled WGS sequence"/>
</dbReference>
<evidence type="ECO:0000313" key="2">
    <source>
        <dbReference type="EMBL" id="TFV95562.1"/>
    </source>
</evidence>
<dbReference type="EMBL" id="SPSB01000002">
    <property type="protein sequence ID" value="TFV95562.1"/>
    <property type="molecule type" value="Genomic_DNA"/>
</dbReference>
<protein>
    <submittedName>
        <fullName evidence="2">DUF4440 domain-containing protein</fullName>
    </submittedName>
</protein>